<sequence>MKLSLPKNNIKISNLTRADYMKLVVIGGIVVVPPVALAIIGGI</sequence>
<gene>
    <name evidence="2" type="ORF">T478_1352</name>
</gene>
<reference evidence="2 3" key="1">
    <citation type="journal article" date="2015" name="Proc. Natl. Acad. Sci. U.S.A.">
        <title>Genomic and proteomic characterization of "Candidatus Nitrosopelagicus brevis": An ammonia-oxidizing archaeon from the open ocean.</title>
        <authorList>
            <person name="Santoro A.E."/>
            <person name="Dupont C.L."/>
            <person name="Richter R.A."/>
            <person name="Craig M.T."/>
            <person name="Carini P."/>
            <person name="McIlvin M.R."/>
            <person name="Yang Y."/>
            <person name="Orsi W.D."/>
            <person name="Moran D.M."/>
            <person name="Saito M.A."/>
        </authorList>
    </citation>
    <scope>NUCLEOTIDE SEQUENCE [LARGE SCALE GENOMIC DNA]</scope>
    <source>
        <strain evidence="3">V2</strain>
    </source>
</reference>
<dbReference type="Proteomes" id="UP000030944">
    <property type="component" value="Chromosome"/>
</dbReference>
<protein>
    <submittedName>
        <fullName evidence="2">Uncharacterized protein</fullName>
    </submittedName>
</protein>
<keyword evidence="1" id="KW-0472">Membrane</keyword>
<dbReference type="GeneID" id="73812514"/>
<proteinExistence type="predicted"/>
<evidence type="ECO:0000313" key="3">
    <source>
        <dbReference type="Proteomes" id="UP000030944"/>
    </source>
</evidence>
<dbReference type="KEGG" id="nbv:T478_1352"/>
<evidence type="ECO:0000313" key="2">
    <source>
        <dbReference type="EMBL" id="AJA92963.1"/>
    </source>
</evidence>
<evidence type="ECO:0000256" key="1">
    <source>
        <dbReference type="SAM" id="Phobius"/>
    </source>
</evidence>
<accession>A0A0A7V251</accession>
<dbReference type="AlphaFoldDB" id="A0A0A7V251"/>
<organism evidence="2 3">
    <name type="scientific">Candidatus Nitrosopelagicus brevis</name>
    <dbReference type="NCBI Taxonomy" id="1410606"/>
    <lineage>
        <taxon>Archaea</taxon>
        <taxon>Nitrososphaerota</taxon>
    </lineage>
</organism>
<feature type="transmembrane region" description="Helical" evidence="1">
    <location>
        <begin position="20"/>
        <end position="40"/>
    </location>
</feature>
<keyword evidence="1" id="KW-0812">Transmembrane</keyword>
<keyword evidence="1" id="KW-1133">Transmembrane helix</keyword>
<dbReference type="EMBL" id="CP007026">
    <property type="protein sequence ID" value="AJA92963.1"/>
    <property type="molecule type" value="Genomic_DNA"/>
</dbReference>
<dbReference type="HOGENOM" id="CLU_3227623_0_0_2"/>
<name>A0A0A7V251_9ARCH</name>
<dbReference type="RefSeq" id="WP_256378794.1">
    <property type="nucleotide sequence ID" value="NZ_CP007026.1"/>
</dbReference>